<gene>
    <name evidence="6" type="ORF">Taro_015365</name>
</gene>
<dbReference type="CDD" id="cd03784">
    <property type="entry name" value="GT1_Gtf-like"/>
    <property type="match status" value="1"/>
</dbReference>
<sequence>MVSGGQQQEEAHVAVLAFPFGTHAAPLHALARGLAAAAPLVWFSFFNSAKSNASLLQGGDAPPNLKFYDVSDGLTAGFAVNPRNPEEEIELFMQVTPGNFRDGIEKAVRSASGASISCVVSDAFLWFAGDLAREMGAGVPWVPLWTGGIRSLSAHIYTDALRTIVGVGEEGGAVMATKADTELGFLPGMSGTRVRDLPEGIVFGNLSSVFARLLHRMGQELPLATAVVLNTFDVLDPAINDDLRAKFKACHLVGPLNLLLPPPQHPELDSDPSGCLRWLDKLPRGAVAYVSFGTVMSPPPGELAELAEGLESCGAPFLWSLKEKLRARLPAGFLERTQARGLVVAWAPQPLVLAHPATGAFMTHCGWNSVMESLAGGVPMVCRPFLGDQRLNARTVASLWRVGVEFEAGKMTRDGVVGALGAVLGSEEGRKMRERACALGEAAREAVQQGGSSAEALQAVVKVICGSGDA</sequence>
<dbReference type="PROSITE" id="PS00375">
    <property type="entry name" value="UDPGT"/>
    <property type="match status" value="1"/>
</dbReference>
<keyword evidence="7" id="KW-1185">Reference proteome</keyword>
<dbReference type="FunFam" id="3.40.50.2000:FF:000091">
    <property type="entry name" value="Glycosyltransferase"/>
    <property type="match status" value="1"/>
</dbReference>
<dbReference type="AlphaFoldDB" id="A0A843UHB1"/>
<comment type="similarity">
    <text evidence="1 4">Belongs to the UDP-glycosyltransferase family.</text>
</comment>
<accession>A0A843UHB1</accession>
<evidence type="ECO:0000313" key="6">
    <source>
        <dbReference type="EMBL" id="MQL82875.1"/>
    </source>
</evidence>
<dbReference type="PANTHER" id="PTHR11926:SF774">
    <property type="entry name" value="UDP-GLYCOSYLTRANSFERASE 85A1-RELATED"/>
    <property type="match status" value="1"/>
</dbReference>
<dbReference type="InterPro" id="IPR002213">
    <property type="entry name" value="UDP_glucos_trans"/>
</dbReference>
<reference evidence="6" key="1">
    <citation type="submission" date="2017-07" db="EMBL/GenBank/DDBJ databases">
        <title>Taro Niue Genome Assembly and Annotation.</title>
        <authorList>
            <person name="Atibalentja N."/>
            <person name="Keating K."/>
            <person name="Fields C.J."/>
        </authorList>
    </citation>
    <scope>NUCLEOTIDE SEQUENCE</scope>
    <source>
        <strain evidence="6">Niue_2</strain>
        <tissue evidence="6">Leaf</tissue>
    </source>
</reference>
<dbReference type="SUPFAM" id="SSF53756">
    <property type="entry name" value="UDP-Glycosyltransferase/glycogen phosphorylase"/>
    <property type="match status" value="1"/>
</dbReference>
<name>A0A843UHB1_COLES</name>
<evidence type="ECO:0000256" key="4">
    <source>
        <dbReference type="RuleBase" id="RU003718"/>
    </source>
</evidence>
<proteinExistence type="inferred from homology"/>
<evidence type="ECO:0000256" key="1">
    <source>
        <dbReference type="ARBA" id="ARBA00009995"/>
    </source>
</evidence>
<evidence type="ECO:0000256" key="3">
    <source>
        <dbReference type="ARBA" id="ARBA00022679"/>
    </source>
</evidence>
<dbReference type="PANTHER" id="PTHR11926">
    <property type="entry name" value="GLUCOSYL/GLUCURONOSYL TRANSFERASES"/>
    <property type="match status" value="1"/>
</dbReference>
<dbReference type="EMBL" id="NMUH01000659">
    <property type="protein sequence ID" value="MQL82875.1"/>
    <property type="molecule type" value="Genomic_DNA"/>
</dbReference>
<dbReference type="Proteomes" id="UP000652761">
    <property type="component" value="Unassembled WGS sequence"/>
</dbReference>
<protein>
    <recommendedName>
        <fullName evidence="5">Glycosyltransferase</fullName>
        <ecNumber evidence="5">2.4.1.-</ecNumber>
    </recommendedName>
</protein>
<evidence type="ECO:0000313" key="7">
    <source>
        <dbReference type="Proteomes" id="UP000652761"/>
    </source>
</evidence>
<keyword evidence="2 4" id="KW-0328">Glycosyltransferase</keyword>
<dbReference type="Gene3D" id="3.40.50.2000">
    <property type="entry name" value="Glycogen Phosphorylase B"/>
    <property type="match status" value="2"/>
</dbReference>
<keyword evidence="3 4" id="KW-0808">Transferase</keyword>
<dbReference type="OrthoDB" id="5835829at2759"/>
<dbReference type="InterPro" id="IPR035595">
    <property type="entry name" value="UDP_glycos_trans_CS"/>
</dbReference>
<organism evidence="6 7">
    <name type="scientific">Colocasia esculenta</name>
    <name type="common">Wild taro</name>
    <name type="synonym">Arum esculentum</name>
    <dbReference type="NCBI Taxonomy" id="4460"/>
    <lineage>
        <taxon>Eukaryota</taxon>
        <taxon>Viridiplantae</taxon>
        <taxon>Streptophyta</taxon>
        <taxon>Embryophyta</taxon>
        <taxon>Tracheophyta</taxon>
        <taxon>Spermatophyta</taxon>
        <taxon>Magnoliopsida</taxon>
        <taxon>Liliopsida</taxon>
        <taxon>Araceae</taxon>
        <taxon>Aroideae</taxon>
        <taxon>Colocasieae</taxon>
        <taxon>Colocasia</taxon>
    </lineage>
</organism>
<dbReference type="GO" id="GO:0080043">
    <property type="term" value="F:quercetin 3-O-glucosyltransferase activity"/>
    <property type="evidence" value="ECO:0007669"/>
    <property type="project" value="TreeGrafter"/>
</dbReference>
<dbReference type="Pfam" id="PF00201">
    <property type="entry name" value="UDPGT"/>
    <property type="match status" value="1"/>
</dbReference>
<comment type="caution">
    <text evidence="6">The sequence shown here is derived from an EMBL/GenBank/DDBJ whole genome shotgun (WGS) entry which is preliminary data.</text>
</comment>
<evidence type="ECO:0000256" key="5">
    <source>
        <dbReference type="RuleBase" id="RU362057"/>
    </source>
</evidence>
<dbReference type="GO" id="GO:0080044">
    <property type="term" value="F:quercetin 7-O-glucosyltransferase activity"/>
    <property type="evidence" value="ECO:0007669"/>
    <property type="project" value="TreeGrafter"/>
</dbReference>
<dbReference type="EC" id="2.4.1.-" evidence="5"/>
<evidence type="ECO:0000256" key="2">
    <source>
        <dbReference type="ARBA" id="ARBA00022676"/>
    </source>
</evidence>